<dbReference type="KEGG" id="kme:H0A61_02686"/>
<gene>
    <name evidence="1" type="ORF">H0A61_02686</name>
</gene>
<sequence length="82" mass="9522">MKFIRKVANSDILAGIIDIPEELKSKKVEIIILPYENMDNPDLEEQKKKNVRGALTKYKNKELQEKEKEAWANAAVRKHENS</sequence>
<dbReference type="Proteomes" id="UP000662904">
    <property type="component" value="Chromosome"/>
</dbReference>
<dbReference type="RefSeq" id="WP_206707593.1">
    <property type="nucleotide sequence ID" value="NZ_CP059066.1"/>
</dbReference>
<dbReference type="EMBL" id="CP059066">
    <property type="protein sequence ID" value="QSQ10285.1"/>
    <property type="molecule type" value="Genomic_DNA"/>
</dbReference>
<reference evidence="1" key="1">
    <citation type="submission" date="2020-07" db="EMBL/GenBank/DDBJ databases">
        <title>Koleobacter methoxysyntrophicus gen. nov., sp. nov., a novel anaerobic bacterium isolated from deep subsurface oil field and proposal of Koleobacterales ord. nov. in the phylum Firmicutes.</title>
        <authorList>
            <person name="Sakamoto S."/>
            <person name="Tamaki H."/>
        </authorList>
    </citation>
    <scope>NUCLEOTIDE SEQUENCE</scope>
    <source>
        <strain evidence="1">NRmbB1</strain>
    </source>
</reference>
<dbReference type="AlphaFoldDB" id="A0A8A0RPG2"/>
<evidence type="ECO:0000313" key="1">
    <source>
        <dbReference type="EMBL" id="QSQ10285.1"/>
    </source>
</evidence>
<keyword evidence="2" id="KW-1185">Reference proteome</keyword>
<proteinExistence type="predicted"/>
<name>A0A8A0RPG2_9FIRM</name>
<accession>A0A8A0RPG2</accession>
<protein>
    <submittedName>
        <fullName evidence="1">Uncharacterized protein</fullName>
    </submittedName>
</protein>
<evidence type="ECO:0000313" key="2">
    <source>
        <dbReference type="Proteomes" id="UP000662904"/>
    </source>
</evidence>
<organism evidence="1 2">
    <name type="scientific">Koleobacter methoxysyntrophicus</name>
    <dbReference type="NCBI Taxonomy" id="2751313"/>
    <lineage>
        <taxon>Bacteria</taxon>
        <taxon>Bacillati</taxon>
        <taxon>Bacillota</taxon>
        <taxon>Clostridia</taxon>
        <taxon>Koleobacterales</taxon>
        <taxon>Koleobacteraceae</taxon>
        <taxon>Koleobacter</taxon>
    </lineage>
</organism>